<gene>
    <name evidence="5" type="ORF">SAMN05660297_02115</name>
</gene>
<dbReference type="GO" id="GO:0046872">
    <property type="term" value="F:metal ion binding"/>
    <property type="evidence" value="ECO:0007669"/>
    <property type="project" value="UniProtKB-KW"/>
</dbReference>
<keyword evidence="2" id="KW-0408">Iron</keyword>
<accession>A0A1I0DPI9</accession>
<keyword evidence="3" id="KW-0411">Iron-sulfur</keyword>
<dbReference type="OrthoDB" id="9813995at2"/>
<dbReference type="SUPFAM" id="SSF54862">
    <property type="entry name" value="4Fe-4S ferredoxins"/>
    <property type="match status" value="1"/>
</dbReference>
<dbReference type="SUPFAM" id="SSF52218">
    <property type="entry name" value="Flavoproteins"/>
    <property type="match status" value="1"/>
</dbReference>
<proteinExistence type="predicted"/>
<evidence type="ECO:0000313" key="5">
    <source>
        <dbReference type="EMBL" id="SET34461.1"/>
    </source>
</evidence>
<dbReference type="InterPro" id="IPR029039">
    <property type="entry name" value="Flavoprotein-like_sf"/>
</dbReference>
<evidence type="ECO:0000256" key="2">
    <source>
        <dbReference type="ARBA" id="ARBA00023004"/>
    </source>
</evidence>
<dbReference type="Gene3D" id="3.40.50.360">
    <property type="match status" value="1"/>
</dbReference>
<dbReference type="EMBL" id="FOHU01000008">
    <property type="protein sequence ID" value="SET34461.1"/>
    <property type="molecule type" value="Genomic_DNA"/>
</dbReference>
<sequence>MKIVIVVFSPGGHTKKVAEIIKESMEKKSVAVEIIDTTGKAIFDNSRSIQAYLKSVIPPHDILMVGAPVYAHHFHYNVLSIIDALPSPGNGWGKFSIPFVTYGTINSGISLYEAGNHLNKTGRKNIFALKIDSFHVMSRFLSTTINEGKPGKEIEPLMNELADKIISLDISQADKIIDILPKLNYQKLTCKIKANTIFREKFFQDRIYPQLSFNKEKCVCCQKCIKKCPVQRLLLAEDGLDILKGNPACIHCGECIHACEFSALDFKTDEASKAKWNKVFNQAIKGKGILPSNEFPKTVLYY</sequence>
<dbReference type="PROSITE" id="PS51379">
    <property type="entry name" value="4FE4S_FER_2"/>
    <property type="match status" value="2"/>
</dbReference>
<dbReference type="STRING" id="426128.SAMN05660297_02115"/>
<dbReference type="RefSeq" id="WP_090443444.1">
    <property type="nucleotide sequence ID" value="NZ_FOHU01000008.1"/>
</dbReference>
<reference evidence="5 6" key="1">
    <citation type="submission" date="2016-10" db="EMBL/GenBank/DDBJ databases">
        <authorList>
            <person name="de Groot N.N."/>
        </authorList>
    </citation>
    <scope>NUCLEOTIDE SEQUENCE [LARGE SCALE GENOMIC DNA]</scope>
    <source>
        <strain evidence="5 6">DSM 18979</strain>
    </source>
</reference>
<feature type="domain" description="4Fe-4S ferredoxin-type" evidence="4">
    <location>
        <begin position="209"/>
        <end position="238"/>
    </location>
</feature>
<evidence type="ECO:0000259" key="4">
    <source>
        <dbReference type="PROSITE" id="PS51379"/>
    </source>
</evidence>
<keyword evidence="6" id="KW-1185">Reference proteome</keyword>
<dbReference type="InterPro" id="IPR017900">
    <property type="entry name" value="4Fe4S_Fe_S_CS"/>
</dbReference>
<dbReference type="Gene3D" id="3.30.70.20">
    <property type="match status" value="1"/>
</dbReference>
<dbReference type="GO" id="GO:0051536">
    <property type="term" value="F:iron-sulfur cluster binding"/>
    <property type="evidence" value="ECO:0007669"/>
    <property type="project" value="UniProtKB-KW"/>
</dbReference>
<evidence type="ECO:0000313" key="6">
    <source>
        <dbReference type="Proteomes" id="UP000199568"/>
    </source>
</evidence>
<feature type="domain" description="4Fe-4S ferredoxin-type" evidence="4">
    <location>
        <begin position="241"/>
        <end position="269"/>
    </location>
</feature>
<dbReference type="Pfam" id="PF13237">
    <property type="entry name" value="Fer4_10"/>
    <property type="match status" value="1"/>
</dbReference>
<evidence type="ECO:0000256" key="3">
    <source>
        <dbReference type="ARBA" id="ARBA00023014"/>
    </source>
</evidence>
<evidence type="ECO:0000256" key="1">
    <source>
        <dbReference type="ARBA" id="ARBA00022723"/>
    </source>
</evidence>
<dbReference type="AlphaFoldDB" id="A0A1I0DPI9"/>
<dbReference type="Proteomes" id="UP000199568">
    <property type="component" value="Unassembled WGS sequence"/>
</dbReference>
<organism evidence="5 6">
    <name type="scientific">Natronincola peptidivorans</name>
    <dbReference type="NCBI Taxonomy" id="426128"/>
    <lineage>
        <taxon>Bacteria</taxon>
        <taxon>Bacillati</taxon>
        <taxon>Bacillota</taxon>
        <taxon>Clostridia</taxon>
        <taxon>Peptostreptococcales</taxon>
        <taxon>Natronincolaceae</taxon>
        <taxon>Natronincola</taxon>
    </lineage>
</organism>
<keyword evidence="1" id="KW-0479">Metal-binding</keyword>
<dbReference type="PROSITE" id="PS00198">
    <property type="entry name" value="4FE4S_FER_1"/>
    <property type="match status" value="1"/>
</dbReference>
<name>A0A1I0DPI9_9FIRM</name>
<protein>
    <recommendedName>
        <fullName evidence="4">4Fe-4S ferredoxin-type domain-containing protein</fullName>
    </recommendedName>
</protein>
<dbReference type="InterPro" id="IPR017896">
    <property type="entry name" value="4Fe4S_Fe-S-bd"/>
</dbReference>